<dbReference type="FunFam" id="2.30.39.10:FF:000003">
    <property type="entry name" value="alpha-1-antitrypsin isoform X1"/>
    <property type="match status" value="1"/>
</dbReference>
<dbReference type="FunFam" id="3.30.497.10:FF:000001">
    <property type="entry name" value="Serine protease inhibitor"/>
    <property type="match status" value="1"/>
</dbReference>
<comment type="caution">
    <text evidence="9">The sequence shown here is derived from an EMBL/GenBank/DDBJ whole genome shotgun (WGS) entry which is preliminary data.</text>
</comment>
<dbReference type="PANTHER" id="PTHR11461:SF157">
    <property type="entry name" value="SERPIN A12"/>
    <property type="match status" value="1"/>
</dbReference>
<dbReference type="Gene3D" id="2.10.310.10">
    <property type="entry name" value="Serpins superfamily"/>
    <property type="match status" value="1"/>
</dbReference>
<evidence type="ECO:0000313" key="10">
    <source>
        <dbReference type="Proteomes" id="UP000242450"/>
    </source>
</evidence>
<comment type="subcellular location">
    <subcellularLocation>
        <location evidence="1">Secreted</location>
    </subcellularLocation>
</comment>
<dbReference type="InterPro" id="IPR036186">
    <property type="entry name" value="Serpin_sf"/>
</dbReference>
<evidence type="ECO:0000256" key="1">
    <source>
        <dbReference type="ARBA" id="ARBA00004613"/>
    </source>
</evidence>
<dbReference type="AlphaFoldDB" id="A0A212CSI4"/>
<feature type="signal peptide" evidence="7">
    <location>
        <begin position="1"/>
        <end position="19"/>
    </location>
</feature>
<dbReference type="GO" id="GO:0004867">
    <property type="term" value="F:serine-type endopeptidase inhibitor activity"/>
    <property type="evidence" value="ECO:0007669"/>
    <property type="project" value="InterPro"/>
</dbReference>
<evidence type="ECO:0000256" key="5">
    <source>
        <dbReference type="ARBA" id="ARBA00023180"/>
    </source>
</evidence>
<accession>A0A212CSI4</accession>
<evidence type="ECO:0000256" key="3">
    <source>
        <dbReference type="ARBA" id="ARBA00022525"/>
    </source>
</evidence>
<dbReference type="GO" id="GO:0005615">
    <property type="term" value="C:extracellular space"/>
    <property type="evidence" value="ECO:0007669"/>
    <property type="project" value="InterPro"/>
</dbReference>
<evidence type="ECO:0000256" key="4">
    <source>
        <dbReference type="ARBA" id="ARBA00022729"/>
    </source>
</evidence>
<keyword evidence="3" id="KW-0964">Secreted</keyword>
<dbReference type="SUPFAM" id="SSF56574">
    <property type="entry name" value="Serpins"/>
    <property type="match status" value="1"/>
</dbReference>
<reference evidence="9 10" key="1">
    <citation type="journal article" date="2018" name="Mol. Genet. Genomics">
        <title>The red deer Cervus elaphus genome CerEla1.0: sequencing, annotating, genes, and chromosomes.</title>
        <authorList>
            <person name="Bana N.A."/>
            <person name="Nyiri A."/>
            <person name="Nagy J."/>
            <person name="Frank K."/>
            <person name="Nagy T."/>
            <person name="Steger V."/>
            <person name="Schiller M."/>
            <person name="Lakatos P."/>
            <person name="Sugar L."/>
            <person name="Horn P."/>
            <person name="Barta E."/>
            <person name="Orosz L."/>
        </authorList>
    </citation>
    <scope>NUCLEOTIDE SEQUENCE [LARGE SCALE GENOMIC DNA]</scope>
    <source>
        <strain evidence="9">Hungarian</strain>
    </source>
</reference>
<proteinExistence type="inferred from homology"/>
<dbReference type="PANTHER" id="PTHR11461">
    <property type="entry name" value="SERINE PROTEASE INHIBITOR, SERPIN"/>
    <property type="match status" value="1"/>
</dbReference>
<evidence type="ECO:0000256" key="7">
    <source>
        <dbReference type="SAM" id="SignalP"/>
    </source>
</evidence>
<keyword evidence="5" id="KW-0325">Glycoprotein</keyword>
<evidence type="ECO:0000313" key="9">
    <source>
        <dbReference type="EMBL" id="OWK08943.1"/>
    </source>
</evidence>
<dbReference type="InterPro" id="IPR042185">
    <property type="entry name" value="Serpin_sf_2"/>
</dbReference>
<dbReference type="InterPro" id="IPR000215">
    <property type="entry name" value="Serpin_fam"/>
</dbReference>
<dbReference type="SMART" id="SM00093">
    <property type="entry name" value="SERPIN"/>
    <property type="match status" value="1"/>
</dbReference>
<dbReference type="Pfam" id="PF00079">
    <property type="entry name" value="Serpin"/>
    <property type="match status" value="2"/>
</dbReference>
<keyword evidence="4 7" id="KW-0732">Signal</keyword>
<name>A0A212CSI4_CEREH</name>
<sequence>MNPLLGLGLLLAGLLTVEGLLKPNFSPENHEAVSQGQGGKGKGTVAQELAKHNADFGLKLFKKLSFHTPDNNIFFSPWSISMAFSMLSLGAQDSTLAEIKEGFNFRSIPEKDLHEGFHYLIRRLNQRNPDHRLGLGNALFIDQKVKPQQKFLTEVKNMYEADTIPTNFQNSENAQKQINNYVTRWKHEFDPKETKEDDFLLDRNKTVKVPMMFHVGMYKVGRDDQLSCTVLEMPYQSNFTAIFVLPDEGKMKQVEEALGLDTFDRWQELLVRRVADVFVPRLTITSKYDLKKMLSHLGISKIFEEHGDLTRISPHRNLKVGEAVHKATLKMDEKGTEGAAGSGAQTLPMETPIRVKINHRFLLMIWETKMNNLLFFGKIVNPSGR</sequence>
<evidence type="ECO:0000256" key="6">
    <source>
        <dbReference type="RuleBase" id="RU000411"/>
    </source>
</evidence>
<evidence type="ECO:0000256" key="2">
    <source>
        <dbReference type="ARBA" id="ARBA00009500"/>
    </source>
</evidence>
<dbReference type="InterPro" id="IPR023796">
    <property type="entry name" value="Serpin_dom"/>
</dbReference>
<gene>
    <name evidence="9" type="ORF">Celaphus_00015507</name>
</gene>
<dbReference type="Proteomes" id="UP000242450">
    <property type="component" value="Chromosome 13"/>
</dbReference>
<dbReference type="EMBL" id="MKHE01000013">
    <property type="protein sequence ID" value="OWK08943.1"/>
    <property type="molecule type" value="Genomic_DNA"/>
</dbReference>
<evidence type="ECO:0000259" key="8">
    <source>
        <dbReference type="SMART" id="SM00093"/>
    </source>
</evidence>
<feature type="chain" id="PRO_5012939526" evidence="7">
    <location>
        <begin position="20"/>
        <end position="385"/>
    </location>
</feature>
<dbReference type="Gene3D" id="3.30.497.10">
    <property type="entry name" value="Antithrombin, subunit I, domain 2"/>
    <property type="match status" value="1"/>
</dbReference>
<comment type="similarity">
    <text evidence="2 6">Belongs to the serpin family.</text>
</comment>
<dbReference type="OrthoDB" id="671595at2759"/>
<dbReference type="Gene3D" id="2.30.39.10">
    <property type="entry name" value="Alpha-1-antitrypsin, domain 1"/>
    <property type="match status" value="1"/>
</dbReference>
<organism evidence="9 10">
    <name type="scientific">Cervus elaphus hippelaphus</name>
    <name type="common">European red deer</name>
    <dbReference type="NCBI Taxonomy" id="46360"/>
    <lineage>
        <taxon>Eukaryota</taxon>
        <taxon>Metazoa</taxon>
        <taxon>Chordata</taxon>
        <taxon>Craniata</taxon>
        <taxon>Vertebrata</taxon>
        <taxon>Euteleostomi</taxon>
        <taxon>Mammalia</taxon>
        <taxon>Eutheria</taxon>
        <taxon>Laurasiatheria</taxon>
        <taxon>Artiodactyla</taxon>
        <taxon>Ruminantia</taxon>
        <taxon>Pecora</taxon>
        <taxon>Cervidae</taxon>
        <taxon>Cervinae</taxon>
        <taxon>Cervus</taxon>
    </lineage>
</organism>
<feature type="domain" description="Serpin" evidence="8">
    <location>
        <begin position="58"/>
        <end position="382"/>
    </location>
</feature>
<dbReference type="InterPro" id="IPR042178">
    <property type="entry name" value="Serpin_sf_1"/>
</dbReference>
<keyword evidence="10" id="KW-1185">Reference proteome</keyword>
<dbReference type="Gene3D" id="6.20.40.10">
    <property type="match status" value="1"/>
</dbReference>
<protein>
    <submittedName>
        <fullName evidence="9">SERPINA12</fullName>
    </submittedName>
</protein>